<feature type="region of interest" description="Disordered" evidence="1">
    <location>
        <begin position="32"/>
        <end position="77"/>
    </location>
</feature>
<dbReference type="AlphaFoldDB" id="A0A6J2X878"/>
<dbReference type="RefSeq" id="XP_030747069.1">
    <property type="nucleotide sequence ID" value="XM_030891209.1"/>
</dbReference>
<name>A0A6J2X878_SITOR</name>
<protein>
    <submittedName>
        <fullName evidence="4">PiggyBac transposable element-derived protein 4-like</fullName>
    </submittedName>
</protein>
<proteinExistence type="predicted"/>
<gene>
    <name evidence="4" type="primary">LOC115875678</name>
</gene>
<dbReference type="Pfam" id="PF13843">
    <property type="entry name" value="DDE_Tnp_1_7"/>
    <property type="match status" value="1"/>
</dbReference>
<evidence type="ECO:0000256" key="1">
    <source>
        <dbReference type="SAM" id="MobiDB-lite"/>
    </source>
</evidence>
<evidence type="ECO:0000259" key="2">
    <source>
        <dbReference type="Pfam" id="PF13843"/>
    </source>
</evidence>
<sequence length="285" mass="32845">MNSDRKYRYDYLTSLDPNALYDILDVIDEQNVAIPSDSGSENDSTDENDQDADASTSLVRDNEEPEPEYVLSASDDSDYEWDAEDLVPLARLAAEMKTQKQISWDKNLANIHAPIPFTENTGLPQFIRDIPNPSPLDIFRLFITDGIINHIVFQTNLYAEQKFSNMGKPYKKTNPDEIKAFLGINLLMGIKRYPSYRDYWSTAPDLHDPYICRIMTLHRFGWLLSHVHLNDNSVIPARDTINFDKLYKVRPFLDSLKANFRNCLQPHENVAVDESMIKFKSVVFL</sequence>
<dbReference type="GeneID" id="115875678"/>
<feature type="compositionally biased region" description="Acidic residues" evidence="1">
    <location>
        <begin position="43"/>
        <end position="52"/>
    </location>
</feature>
<accession>A0A6J2X878</accession>
<evidence type="ECO:0000313" key="3">
    <source>
        <dbReference type="Proteomes" id="UP000504635"/>
    </source>
</evidence>
<keyword evidence="3" id="KW-1185">Reference proteome</keyword>
<dbReference type="PANTHER" id="PTHR46599:SF3">
    <property type="entry name" value="PIGGYBAC TRANSPOSABLE ELEMENT-DERIVED PROTEIN 4"/>
    <property type="match status" value="1"/>
</dbReference>
<evidence type="ECO:0000313" key="4">
    <source>
        <dbReference type="RefSeq" id="XP_030747069.1"/>
    </source>
</evidence>
<dbReference type="OrthoDB" id="7698496at2759"/>
<dbReference type="InParanoid" id="A0A6J2X878"/>
<dbReference type="PANTHER" id="PTHR46599">
    <property type="entry name" value="PIGGYBAC TRANSPOSABLE ELEMENT-DERIVED PROTEIN 4"/>
    <property type="match status" value="1"/>
</dbReference>
<dbReference type="Proteomes" id="UP000504635">
    <property type="component" value="Unplaced"/>
</dbReference>
<reference evidence="4" key="1">
    <citation type="submission" date="2025-08" db="UniProtKB">
        <authorList>
            <consortium name="RefSeq"/>
        </authorList>
    </citation>
    <scope>IDENTIFICATION</scope>
    <source>
        <tissue evidence="4">Gonads</tissue>
    </source>
</reference>
<dbReference type="InterPro" id="IPR029526">
    <property type="entry name" value="PGBD"/>
</dbReference>
<organism evidence="3 4">
    <name type="scientific">Sitophilus oryzae</name>
    <name type="common">Rice weevil</name>
    <name type="synonym">Curculio oryzae</name>
    <dbReference type="NCBI Taxonomy" id="7048"/>
    <lineage>
        <taxon>Eukaryota</taxon>
        <taxon>Metazoa</taxon>
        <taxon>Ecdysozoa</taxon>
        <taxon>Arthropoda</taxon>
        <taxon>Hexapoda</taxon>
        <taxon>Insecta</taxon>
        <taxon>Pterygota</taxon>
        <taxon>Neoptera</taxon>
        <taxon>Endopterygota</taxon>
        <taxon>Coleoptera</taxon>
        <taxon>Polyphaga</taxon>
        <taxon>Cucujiformia</taxon>
        <taxon>Curculionidae</taxon>
        <taxon>Dryophthorinae</taxon>
        <taxon>Sitophilus</taxon>
    </lineage>
</organism>
<dbReference type="KEGG" id="soy:115875678"/>
<feature type="domain" description="PiggyBac transposable element-derived protein" evidence="2">
    <location>
        <begin position="134"/>
        <end position="281"/>
    </location>
</feature>